<organism evidence="2 4">
    <name type="scientific">Clostridium ragsdalei P11</name>
    <dbReference type="NCBI Taxonomy" id="1353534"/>
    <lineage>
        <taxon>Bacteria</taxon>
        <taxon>Bacillati</taxon>
        <taxon>Bacillota</taxon>
        <taxon>Clostridia</taxon>
        <taxon>Eubacteriales</taxon>
        <taxon>Clostridiaceae</taxon>
        <taxon>Clostridium</taxon>
    </lineage>
</organism>
<dbReference type="GO" id="GO:0030170">
    <property type="term" value="F:pyridoxal phosphate binding"/>
    <property type="evidence" value="ECO:0007669"/>
    <property type="project" value="InterPro"/>
</dbReference>
<sequence>MPSILSINIGEKKGVVKKNIEKGYFEINHGIVGDIHAGKLDRQVSLLGQESIDKIKKSGIDGFCTVKFTENLTTFGLDLYKLSVGTKVKIGEAVLEITEVGKQCHKGCERRKLADDCVMTRECVFAKVLSSGWIKRGDKIEII</sequence>
<comment type="caution">
    <text evidence="2">The sequence shown here is derived from an EMBL/GenBank/DDBJ whole genome shotgun (WGS) entry which is preliminary data.</text>
</comment>
<accession>A0A1A6AN27</accession>
<dbReference type="PANTHER" id="PTHR36930">
    <property type="entry name" value="METAL-SULFUR CLUSTER BIOSYNTHESIS PROTEINS YUAD-RELATED"/>
    <property type="match status" value="1"/>
</dbReference>
<dbReference type="InterPro" id="IPR005302">
    <property type="entry name" value="MoCF_Sase_C"/>
</dbReference>
<name>A0A1A6AN27_9CLOT</name>
<dbReference type="GO" id="GO:0030151">
    <property type="term" value="F:molybdenum ion binding"/>
    <property type="evidence" value="ECO:0007669"/>
    <property type="project" value="InterPro"/>
</dbReference>
<protein>
    <submittedName>
        <fullName evidence="2">MOSC domain protein</fullName>
    </submittedName>
</protein>
<dbReference type="Pfam" id="PF03473">
    <property type="entry name" value="MOSC"/>
    <property type="match status" value="1"/>
</dbReference>
<dbReference type="Gene3D" id="2.40.33.20">
    <property type="entry name" value="PK beta-barrel domain-like"/>
    <property type="match status" value="1"/>
</dbReference>
<dbReference type="InterPro" id="IPR011037">
    <property type="entry name" value="Pyrv_Knase-like_insert_dom_sf"/>
</dbReference>
<dbReference type="SUPFAM" id="SSF50800">
    <property type="entry name" value="PK beta-barrel domain-like"/>
    <property type="match status" value="1"/>
</dbReference>
<dbReference type="EMBL" id="LROS01000037">
    <property type="protein sequence ID" value="OBR91466.1"/>
    <property type="molecule type" value="Genomic_DNA"/>
</dbReference>
<dbReference type="Proteomes" id="UP000093954">
    <property type="component" value="Unassembled WGS sequence"/>
</dbReference>
<gene>
    <name evidence="3" type="ORF">CLRAG_29540</name>
    <name evidence="2" type="ORF">CLRAG_29730</name>
</gene>
<dbReference type="InterPro" id="IPR052716">
    <property type="entry name" value="MOSC_domain"/>
</dbReference>
<reference evidence="2 4" key="1">
    <citation type="journal article" date="2012" name="Front. Microbiol.">
        <title>Draft Genome Sequence of the Virulent Strain 01-B526 of the Fish Pathogen Aeromonas salmonicida.</title>
        <authorList>
            <person name="Charette S.J."/>
            <person name="Brochu F."/>
            <person name="Boyle B."/>
            <person name="Filion G."/>
            <person name="Tanaka K.H."/>
            <person name="Derome N."/>
        </authorList>
    </citation>
    <scope>NUCLEOTIDE SEQUENCE [LARGE SCALE GENOMIC DNA]</scope>
    <source>
        <strain evidence="2 4">P11</strain>
    </source>
</reference>
<evidence type="ECO:0000313" key="3">
    <source>
        <dbReference type="EMBL" id="OBR91558.1"/>
    </source>
</evidence>
<dbReference type="RefSeq" id="WP_065079099.1">
    <property type="nucleotide sequence ID" value="NZ_LROS01000036.1"/>
</dbReference>
<keyword evidence="4" id="KW-1185">Reference proteome</keyword>
<dbReference type="EMBL" id="LROS01000036">
    <property type="protein sequence ID" value="OBR91558.1"/>
    <property type="molecule type" value="Genomic_DNA"/>
</dbReference>
<feature type="domain" description="MOSC" evidence="1">
    <location>
        <begin position="18"/>
        <end position="143"/>
    </location>
</feature>
<evidence type="ECO:0000259" key="1">
    <source>
        <dbReference type="PROSITE" id="PS51340"/>
    </source>
</evidence>
<dbReference type="PATRIC" id="fig|1353534.3.peg.2998"/>
<proteinExistence type="predicted"/>
<evidence type="ECO:0000313" key="2">
    <source>
        <dbReference type="EMBL" id="OBR91466.1"/>
    </source>
</evidence>
<dbReference type="AlphaFoldDB" id="A0A1A6AN27"/>
<evidence type="ECO:0000313" key="4">
    <source>
        <dbReference type="Proteomes" id="UP000093954"/>
    </source>
</evidence>
<dbReference type="GO" id="GO:0003824">
    <property type="term" value="F:catalytic activity"/>
    <property type="evidence" value="ECO:0007669"/>
    <property type="project" value="InterPro"/>
</dbReference>
<dbReference type="PANTHER" id="PTHR36930:SF1">
    <property type="entry name" value="MOSC DOMAIN-CONTAINING PROTEIN"/>
    <property type="match status" value="1"/>
</dbReference>
<dbReference type="PROSITE" id="PS51340">
    <property type="entry name" value="MOSC"/>
    <property type="match status" value="1"/>
</dbReference>